<proteinExistence type="predicted"/>
<dbReference type="AlphaFoldDB" id="A0AA39NZ77"/>
<name>A0AA39NZ77_9AGAR</name>
<accession>A0AA39NZ77</accession>
<evidence type="ECO:0000313" key="1">
    <source>
        <dbReference type="EMBL" id="KAK0474395.1"/>
    </source>
</evidence>
<dbReference type="Proteomes" id="UP001175227">
    <property type="component" value="Unassembled WGS sequence"/>
</dbReference>
<keyword evidence="2" id="KW-1185">Reference proteome</keyword>
<organism evidence="1 2">
    <name type="scientific">Armillaria novae-zelandiae</name>
    <dbReference type="NCBI Taxonomy" id="153914"/>
    <lineage>
        <taxon>Eukaryota</taxon>
        <taxon>Fungi</taxon>
        <taxon>Dikarya</taxon>
        <taxon>Basidiomycota</taxon>
        <taxon>Agaricomycotina</taxon>
        <taxon>Agaricomycetes</taxon>
        <taxon>Agaricomycetidae</taxon>
        <taxon>Agaricales</taxon>
        <taxon>Marasmiineae</taxon>
        <taxon>Physalacriaceae</taxon>
        <taxon>Armillaria</taxon>
    </lineage>
</organism>
<reference evidence="1" key="1">
    <citation type="submission" date="2023-06" db="EMBL/GenBank/DDBJ databases">
        <authorList>
            <consortium name="Lawrence Berkeley National Laboratory"/>
            <person name="Ahrendt S."/>
            <person name="Sahu N."/>
            <person name="Indic B."/>
            <person name="Wong-Bajracharya J."/>
            <person name="Merenyi Z."/>
            <person name="Ke H.-M."/>
            <person name="Monk M."/>
            <person name="Kocsube S."/>
            <person name="Drula E."/>
            <person name="Lipzen A."/>
            <person name="Balint B."/>
            <person name="Henrissat B."/>
            <person name="Andreopoulos B."/>
            <person name="Martin F.M."/>
            <person name="Harder C.B."/>
            <person name="Rigling D."/>
            <person name="Ford K.L."/>
            <person name="Foster G.D."/>
            <person name="Pangilinan J."/>
            <person name="Papanicolaou A."/>
            <person name="Barry K."/>
            <person name="LaButti K."/>
            <person name="Viragh M."/>
            <person name="Koriabine M."/>
            <person name="Yan M."/>
            <person name="Riley R."/>
            <person name="Champramary S."/>
            <person name="Plett K.L."/>
            <person name="Tsai I.J."/>
            <person name="Slot J."/>
            <person name="Sipos G."/>
            <person name="Plett J."/>
            <person name="Nagy L.G."/>
            <person name="Grigoriev I.V."/>
        </authorList>
    </citation>
    <scope>NUCLEOTIDE SEQUENCE</scope>
    <source>
        <strain evidence="1">ICMP 16352</strain>
    </source>
</reference>
<protein>
    <submittedName>
        <fullName evidence="1">Uncharacterized protein</fullName>
    </submittedName>
</protein>
<evidence type="ECO:0000313" key="2">
    <source>
        <dbReference type="Proteomes" id="UP001175227"/>
    </source>
</evidence>
<dbReference type="EMBL" id="JAUEPR010000027">
    <property type="protein sequence ID" value="KAK0474395.1"/>
    <property type="molecule type" value="Genomic_DNA"/>
</dbReference>
<gene>
    <name evidence="1" type="ORF">IW261DRAFT_1568751</name>
</gene>
<sequence>MSSEEDVDVEGAVFHEAEALGMVGVLETLRYLRRQQGNPPAKLEVRPTLPGSPYFVDGSTLYAVLIVIDEYASYPL</sequence>
<comment type="caution">
    <text evidence="1">The sequence shown here is derived from an EMBL/GenBank/DDBJ whole genome shotgun (WGS) entry which is preliminary data.</text>
</comment>